<accession>A0AAX6FBX4</accession>
<name>A0AAX6FBX4_IRIPA</name>
<protein>
    <submittedName>
        <fullName evidence="1">Uncharacterized protein</fullName>
    </submittedName>
</protein>
<evidence type="ECO:0000313" key="2">
    <source>
        <dbReference type="Proteomes" id="UP001140949"/>
    </source>
</evidence>
<reference evidence="1" key="2">
    <citation type="submission" date="2023-04" db="EMBL/GenBank/DDBJ databases">
        <authorList>
            <person name="Bruccoleri R.E."/>
            <person name="Oakeley E.J."/>
            <person name="Faust A.-M."/>
            <person name="Dessus-Babus S."/>
            <person name="Altorfer M."/>
            <person name="Burckhardt D."/>
            <person name="Oertli M."/>
            <person name="Naumann U."/>
            <person name="Petersen F."/>
            <person name="Wong J."/>
        </authorList>
    </citation>
    <scope>NUCLEOTIDE SEQUENCE</scope>
    <source>
        <strain evidence="1">GSM-AAB239-AS_SAM_17_03QT</strain>
        <tissue evidence="1">Leaf</tissue>
    </source>
</reference>
<keyword evidence="2" id="KW-1185">Reference proteome</keyword>
<comment type="caution">
    <text evidence="1">The sequence shown here is derived from an EMBL/GenBank/DDBJ whole genome shotgun (WGS) entry which is preliminary data.</text>
</comment>
<dbReference type="AlphaFoldDB" id="A0AAX6FBX4"/>
<gene>
    <name evidence="1" type="ORF">M6B38_141725</name>
</gene>
<organism evidence="1 2">
    <name type="scientific">Iris pallida</name>
    <name type="common">Sweet iris</name>
    <dbReference type="NCBI Taxonomy" id="29817"/>
    <lineage>
        <taxon>Eukaryota</taxon>
        <taxon>Viridiplantae</taxon>
        <taxon>Streptophyta</taxon>
        <taxon>Embryophyta</taxon>
        <taxon>Tracheophyta</taxon>
        <taxon>Spermatophyta</taxon>
        <taxon>Magnoliopsida</taxon>
        <taxon>Liliopsida</taxon>
        <taxon>Asparagales</taxon>
        <taxon>Iridaceae</taxon>
        <taxon>Iridoideae</taxon>
        <taxon>Irideae</taxon>
        <taxon>Iris</taxon>
    </lineage>
</organism>
<sequence length="65" mass="7808">MNAAAFNTMILYNVSDCYIFYKYIPNLSMYPCGRFEEFQSMVVETMSTFMFWSCAMWNWTDLHQS</sequence>
<dbReference type="Proteomes" id="UP001140949">
    <property type="component" value="Unassembled WGS sequence"/>
</dbReference>
<dbReference type="EMBL" id="JANAVB010030217">
    <property type="protein sequence ID" value="KAJ6813862.1"/>
    <property type="molecule type" value="Genomic_DNA"/>
</dbReference>
<proteinExistence type="predicted"/>
<reference evidence="1" key="1">
    <citation type="journal article" date="2023" name="GigaByte">
        <title>Genome assembly of the bearded iris, Iris pallida Lam.</title>
        <authorList>
            <person name="Bruccoleri R.E."/>
            <person name="Oakeley E.J."/>
            <person name="Faust A.M.E."/>
            <person name="Altorfer M."/>
            <person name="Dessus-Babus S."/>
            <person name="Burckhardt D."/>
            <person name="Oertli M."/>
            <person name="Naumann U."/>
            <person name="Petersen F."/>
            <person name="Wong J."/>
        </authorList>
    </citation>
    <scope>NUCLEOTIDE SEQUENCE</scope>
    <source>
        <strain evidence="1">GSM-AAB239-AS_SAM_17_03QT</strain>
    </source>
</reference>
<evidence type="ECO:0000313" key="1">
    <source>
        <dbReference type="EMBL" id="KAJ6813862.1"/>
    </source>
</evidence>